<gene>
    <name evidence="2" type="ORF">EF384_07265</name>
</gene>
<organism evidence="2 3">
    <name type="scientific">Aerococcus agrisoli</name>
    <dbReference type="NCBI Taxonomy" id="2487350"/>
    <lineage>
        <taxon>Bacteria</taxon>
        <taxon>Bacillati</taxon>
        <taxon>Bacillota</taxon>
        <taxon>Bacilli</taxon>
        <taxon>Lactobacillales</taxon>
        <taxon>Aerococcaceae</taxon>
        <taxon>Aerococcus</taxon>
    </lineage>
</organism>
<dbReference type="AlphaFoldDB" id="A0A3N4GAP0"/>
<dbReference type="Pfam" id="PF00480">
    <property type="entry name" value="ROK"/>
    <property type="match status" value="1"/>
</dbReference>
<dbReference type="RefSeq" id="WP_123780709.1">
    <property type="nucleotide sequence ID" value="NZ_RKMG01000024.1"/>
</dbReference>
<dbReference type="Gene3D" id="3.30.420.40">
    <property type="match status" value="2"/>
</dbReference>
<keyword evidence="3" id="KW-1185">Reference proteome</keyword>
<comment type="caution">
    <text evidence="2">The sequence shown here is derived from an EMBL/GenBank/DDBJ whole genome shotgun (WGS) entry which is preliminary data.</text>
</comment>
<evidence type="ECO:0000256" key="1">
    <source>
        <dbReference type="ARBA" id="ARBA00006479"/>
    </source>
</evidence>
<dbReference type="Proteomes" id="UP000273977">
    <property type="component" value="Unassembled WGS sequence"/>
</dbReference>
<dbReference type="EMBL" id="RKMG01000024">
    <property type="protein sequence ID" value="RPA58437.1"/>
    <property type="molecule type" value="Genomic_DNA"/>
</dbReference>
<dbReference type="OrthoDB" id="9795247at2"/>
<comment type="similarity">
    <text evidence="1">Belongs to the ROK (NagC/XylR) family.</text>
</comment>
<accession>A0A3N4GAP0</accession>
<dbReference type="SUPFAM" id="SSF53067">
    <property type="entry name" value="Actin-like ATPase domain"/>
    <property type="match status" value="1"/>
</dbReference>
<dbReference type="InterPro" id="IPR043129">
    <property type="entry name" value="ATPase_NBD"/>
</dbReference>
<evidence type="ECO:0000313" key="2">
    <source>
        <dbReference type="EMBL" id="RPA58437.1"/>
    </source>
</evidence>
<reference evidence="2 3" key="1">
    <citation type="submission" date="2018-11" db="EMBL/GenBank/DDBJ databases">
        <title>Aerococcus sp. SJQ22, whole genome shotgun sequence.</title>
        <authorList>
            <person name="Sun L."/>
            <person name="Gao X."/>
            <person name="Chen W."/>
            <person name="Huang K."/>
        </authorList>
    </citation>
    <scope>NUCLEOTIDE SEQUENCE [LARGE SCALE GENOMIC DNA]</scope>
    <source>
        <strain evidence="2 3">SJQ22</strain>
    </source>
</reference>
<sequence>MNYLTIDVGGTFIKYGIIDHSGNLLRADKVPTPQNLDDFLVQIYDLIEPVKSEIKGIGVSLPGKVDSDEGVVYFGGSLQFLHELPLKAKIEERFGITCELVNDGKAAALAELWQGNLKGVTNGVALILGTGVGGGLILDGKLYQGSHFQAGELSFIISNRTLRGNQDMTGFSHSAVEFVKAGSRILGLADENDGVRVFAAINEGTNKALMTLFDEYCEKLANLIINLQAVIDISTVVIGGGISQQNILIENIIKQYYNVRERLGVFGEMLAEIDILPCEFRSEANLRGALYQLLLNIDGDQSKD</sequence>
<proteinExistence type="inferred from homology"/>
<dbReference type="CDD" id="cd24152">
    <property type="entry name" value="ASKHA_NBD_ROK-like"/>
    <property type="match status" value="1"/>
</dbReference>
<evidence type="ECO:0000313" key="3">
    <source>
        <dbReference type="Proteomes" id="UP000273977"/>
    </source>
</evidence>
<protein>
    <submittedName>
        <fullName evidence="2">ROK family protein</fullName>
    </submittedName>
</protein>
<dbReference type="InterPro" id="IPR000600">
    <property type="entry name" value="ROK"/>
</dbReference>
<name>A0A3N4GAP0_9LACT</name>
<dbReference type="PANTHER" id="PTHR18964:SF170">
    <property type="entry name" value="SUGAR KINASE"/>
    <property type="match status" value="1"/>
</dbReference>
<dbReference type="PANTHER" id="PTHR18964">
    <property type="entry name" value="ROK (REPRESSOR, ORF, KINASE) FAMILY"/>
    <property type="match status" value="1"/>
</dbReference>